<protein>
    <submittedName>
        <fullName evidence="2">Na-translocating system protein MpsC family protein</fullName>
    </submittedName>
</protein>
<sequence>MSSNSQQTELTSYIGKLLRDNFGKGPESVFVTIEKSVLTVYLRNFMSPTERVLIEQNQEKIFQQTRDSLMKVLIPEIKAYIKILTGIEIREFYYDWGIHNKSGIFVGISTNLDTENLWLTEEYEGKEKVHEEISNISQQVEKAPAEIYSCQLNPRTILVIRNDILVNIEKQLIREGYQEILLIAKRSLEKTYLHNNNHFESLLKANVIDIFVDWDFFKNKSAIVFIIKPNL</sequence>
<gene>
    <name evidence="2" type="ORF">R4Z09_29020</name>
</gene>
<dbReference type="EMBL" id="CP137640">
    <property type="protein sequence ID" value="WVX81194.1"/>
    <property type="molecule type" value="Genomic_DNA"/>
</dbReference>
<name>A0ABZ2CBN3_9BACI</name>
<dbReference type="RefSeq" id="WP_338450124.1">
    <property type="nucleotide sequence ID" value="NZ_CP137640.1"/>
</dbReference>
<dbReference type="Pfam" id="PF10057">
    <property type="entry name" value="MpsC"/>
    <property type="match status" value="2"/>
</dbReference>
<evidence type="ECO:0000259" key="1">
    <source>
        <dbReference type="Pfam" id="PF10057"/>
    </source>
</evidence>
<evidence type="ECO:0000313" key="2">
    <source>
        <dbReference type="EMBL" id="WVX81194.1"/>
    </source>
</evidence>
<dbReference type="InterPro" id="IPR018745">
    <property type="entry name" value="MpsC"/>
</dbReference>
<organism evidence="2 3">
    <name type="scientific">Niallia oryzisoli</name>
    <dbReference type="NCBI Taxonomy" id="1737571"/>
    <lineage>
        <taxon>Bacteria</taxon>
        <taxon>Bacillati</taxon>
        <taxon>Bacillota</taxon>
        <taxon>Bacilli</taxon>
        <taxon>Bacillales</taxon>
        <taxon>Bacillaceae</taxon>
        <taxon>Niallia</taxon>
    </lineage>
</organism>
<accession>A0ABZ2CBN3</accession>
<evidence type="ECO:0000313" key="3">
    <source>
        <dbReference type="Proteomes" id="UP001357223"/>
    </source>
</evidence>
<reference evidence="2 3" key="1">
    <citation type="submission" date="2023-10" db="EMBL/GenBank/DDBJ databases">
        <title>Niallia locisalis sp.nov. isolated from a salt pond sample.</title>
        <authorList>
            <person name="Li X.-J."/>
            <person name="Dong L."/>
        </authorList>
    </citation>
    <scope>NUCLEOTIDE SEQUENCE [LARGE SCALE GENOMIC DNA]</scope>
    <source>
        <strain evidence="2 3">DSM 29761</strain>
    </source>
</reference>
<keyword evidence="3" id="KW-1185">Reference proteome</keyword>
<dbReference type="Proteomes" id="UP001357223">
    <property type="component" value="Chromosome"/>
</dbReference>
<feature type="domain" description="Na+-translocating membrane potential-generating system MpsC" evidence="1">
    <location>
        <begin position="7"/>
        <end position="107"/>
    </location>
</feature>
<proteinExistence type="predicted"/>
<feature type="domain" description="Na+-translocating membrane potential-generating system MpsC" evidence="1">
    <location>
        <begin position="130"/>
        <end position="227"/>
    </location>
</feature>